<dbReference type="InterPro" id="IPR013785">
    <property type="entry name" value="Aldolase_TIM"/>
</dbReference>
<evidence type="ECO:0000313" key="8">
    <source>
        <dbReference type="Proteomes" id="UP000007360"/>
    </source>
</evidence>
<gene>
    <name evidence="7" type="ORF">A994_09076</name>
</gene>
<dbReference type="InterPro" id="IPR006638">
    <property type="entry name" value="Elp3/MiaA/NifB-like_rSAM"/>
</dbReference>
<organism evidence="7 8">
    <name type="scientific">Methanobacterium formicicum (strain DSM 3637 / PP1)</name>
    <dbReference type="NCBI Taxonomy" id="1204725"/>
    <lineage>
        <taxon>Archaea</taxon>
        <taxon>Methanobacteriati</taxon>
        <taxon>Methanobacteriota</taxon>
        <taxon>Methanomada group</taxon>
        <taxon>Methanobacteria</taxon>
        <taxon>Methanobacteriales</taxon>
        <taxon>Methanobacteriaceae</taxon>
        <taxon>Methanobacterium</taxon>
    </lineage>
</organism>
<dbReference type="GO" id="GO:0051537">
    <property type="term" value="F:2 iron, 2 sulfur cluster binding"/>
    <property type="evidence" value="ECO:0007669"/>
    <property type="project" value="TreeGrafter"/>
</dbReference>
<keyword evidence="2" id="KW-0949">S-adenosyl-L-methionine</keyword>
<name>K2R260_METFP</name>
<dbReference type="SMART" id="SM00729">
    <property type="entry name" value="Elp3"/>
    <property type="match status" value="1"/>
</dbReference>
<dbReference type="Proteomes" id="UP000007360">
    <property type="component" value="Unassembled WGS sequence"/>
</dbReference>
<evidence type="ECO:0000256" key="3">
    <source>
        <dbReference type="ARBA" id="ARBA00022723"/>
    </source>
</evidence>
<reference evidence="7 8" key="1">
    <citation type="journal article" date="2012" name="J. Bacteriol.">
        <title>Draft genome sequence of Methanobacterium formicicum DSM 3637, an archaebacterium isolated from the methane producer amoeba Pelomyxa palustris.</title>
        <authorList>
            <person name="Gutierrez G."/>
        </authorList>
    </citation>
    <scope>NUCLEOTIDE SEQUENCE [LARGE SCALE GENOMIC DNA]</scope>
    <source>
        <strain evidence="8">DSM 3637 / PP1</strain>
    </source>
</reference>
<dbReference type="Pfam" id="PF04055">
    <property type="entry name" value="Radical_SAM"/>
    <property type="match status" value="1"/>
</dbReference>
<keyword evidence="3" id="KW-0479">Metal-binding</keyword>
<keyword evidence="4" id="KW-0408">Iron</keyword>
<dbReference type="InterPro" id="IPR058240">
    <property type="entry name" value="rSAM_sf"/>
</dbReference>
<dbReference type="PANTHER" id="PTHR22976:SF2">
    <property type="entry name" value="BIOTIN SYNTHASE, MITOCHONDRIAL"/>
    <property type="match status" value="1"/>
</dbReference>
<comment type="caution">
    <text evidence="7">The sequence shown here is derived from an EMBL/GenBank/DDBJ whole genome shotgun (WGS) entry which is preliminary data.</text>
</comment>
<dbReference type="GO" id="GO:0046872">
    <property type="term" value="F:metal ion binding"/>
    <property type="evidence" value="ECO:0007669"/>
    <property type="project" value="UniProtKB-KW"/>
</dbReference>
<accession>K2R260</accession>
<dbReference type="EMBL" id="AMPO01000008">
    <property type="protein sequence ID" value="EKF85297.1"/>
    <property type="molecule type" value="Genomic_DNA"/>
</dbReference>
<dbReference type="InterPro" id="IPR007197">
    <property type="entry name" value="rSAM"/>
</dbReference>
<dbReference type="RefSeq" id="WP_004031182.1">
    <property type="nucleotide sequence ID" value="NZ_AMPO01000008.1"/>
</dbReference>
<evidence type="ECO:0000259" key="6">
    <source>
        <dbReference type="PROSITE" id="PS51918"/>
    </source>
</evidence>
<dbReference type="PROSITE" id="PS51918">
    <property type="entry name" value="RADICAL_SAM"/>
    <property type="match status" value="1"/>
</dbReference>
<dbReference type="GO" id="GO:0051539">
    <property type="term" value="F:4 iron, 4 sulfur cluster binding"/>
    <property type="evidence" value="ECO:0007669"/>
    <property type="project" value="UniProtKB-KW"/>
</dbReference>
<dbReference type="GO" id="GO:0004076">
    <property type="term" value="F:biotin synthase activity"/>
    <property type="evidence" value="ECO:0007669"/>
    <property type="project" value="InterPro"/>
</dbReference>
<dbReference type="SUPFAM" id="SSF102114">
    <property type="entry name" value="Radical SAM enzymes"/>
    <property type="match status" value="1"/>
</dbReference>
<dbReference type="NCBIfam" id="NF004911">
    <property type="entry name" value="PRK06267.1"/>
    <property type="match status" value="1"/>
</dbReference>
<dbReference type="InterPro" id="IPR002684">
    <property type="entry name" value="Biotin_synth/BioAB"/>
</dbReference>
<keyword evidence="5" id="KW-0411">Iron-sulfur</keyword>
<dbReference type="OrthoDB" id="67071at2157"/>
<dbReference type="GO" id="GO:0009102">
    <property type="term" value="P:biotin biosynthetic process"/>
    <property type="evidence" value="ECO:0007669"/>
    <property type="project" value="InterPro"/>
</dbReference>
<dbReference type="PANTHER" id="PTHR22976">
    <property type="entry name" value="BIOTIN SYNTHASE"/>
    <property type="match status" value="1"/>
</dbReference>
<evidence type="ECO:0000313" key="7">
    <source>
        <dbReference type="EMBL" id="EKF85297.1"/>
    </source>
</evidence>
<dbReference type="PATRIC" id="fig|1204725.3.peg.1826"/>
<evidence type="ECO:0000256" key="5">
    <source>
        <dbReference type="ARBA" id="ARBA00023014"/>
    </source>
</evidence>
<feature type="domain" description="Radical SAM core" evidence="6">
    <location>
        <begin position="29"/>
        <end position="249"/>
    </location>
</feature>
<dbReference type="Gene3D" id="3.20.20.70">
    <property type="entry name" value="Aldolase class I"/>
    <property type="match status" value="1"/>
</dbReference>
<sequence length="335" mass="37718">MNLIQKIKDKKILEILQEANQITLKNHGNEITLERAIFLSWWCDKGDCSFCYMSSQKPLIQDPKKARRRVEAILAEAEMVRRMGWNIEFLSGGYGAFTTPEIKNIATQIHQITDNPVWLNVGITSELDAYGEEVTGVTGAVEVANPELHQKICPSKPLNDITTMLTTAGDLGFKKAITIILGLGETPEDLQYLWEMIRDLEIDRIIFYSLNPHPDTPYADTPQPASLYYAGVVAATRIKFPQLEIITGTWVDNLANIGPLILAGSNGITKFPLFKMFGTRYGRRVEEEVQWAGRKLKGTFTDPACLDGESPSVELEPFLKRYIKSCLNNKTEYKV</sequence>
<keyword evidence="8" id="KW-1185">Reference proteome</keyword>
<evidence type="ECO:0000256" key="2">
    <source>
        <dbReference type="ARBA" id="ARBA00022691"/>
    </source>
</evidence>
<dbReference type="AlphaFoldDB" id="K2R260"/>
<proteinExistence type="predicted"/>
<dbReference type="CDD" id="cd01335">
    <property type="entry name" value="Radical_SAM"/>
    <property type="match status" value="1"/>
</dbReference>
<dbReference type="SFLD" id="SFLDS00029">
    <property type="entry name" value="Radical_SAM"/>
    <property type="match status" value="1"/>
</dbReference>
<protein>
    <recommendedName>
        <fullName evidence="6">Radical SAM core domain-containing protein</fullName>
    </recommendedName>
</protein>
<evidence type="ECO:0000256" key="4">
    <source>
        <dbReference type="ARBA" id="ARBA00023004"/>
    </source>
</evidence>
<evidence type="ECO:0000256" key="1">
    <source>
        <dbReference type="ARBA" id="ARBA00022485"/>
    </source>
</evidence>
<keyword evidence="1" id="KW-0004">4Fe-4S</keyword>